<sequence length="162" mass="18462">MGLFSKKKNAEMSDRILLGNTEFVFDSKLGFYVGELIVWERKTKILLEIKSIEGNIGDIVFEKINWINAHRELIIQSFLEENDDYIDTVNEMIEDGALEVDGKISEDEFVKALFVNNVTVFVNGIETGFYIDLDAEPDYFMGHLACMEIDCQYRIEAGGLNG</sequence>
<evidence type="ECO:0000313" key="2">
    <source>
        <dbReference type="Proteomes" id="UP001299608"/>
    </source>
</evidence>
<dbReference type="Proteomes" id="UP001299608">
    <property type="component" value="Unassembled WGS sequence"/>
</dbReference>
<gene>
    <name evidence="1" type="ORF">L0N08_15740</name>
</gene>
<dbReference type="EMBL" id="JAKNGE010000019">
    <property type="protein sequence ID" value="MCG4746876.1"/>
    <property type="molecule type" value="Genomic_DNA"/>
</dbReference>
<reference evidence="1" key="1">
    <citation type="submission" date="2022-01" db="EMBL/GenBank/DDBJ databases">
        <title>Collection of gut derived symbiotic bacterial strains cultured from healthy donors.</title>
        <authorList>
            <person name="Lin H."/>
            <person name="Kohout C."/>
            <person name="Waligurski E."/>
            <person name="Pamer E.G."/>
        </authorList>
    </citation>
    <scope>NUCLEOTIDE SEQUENCE</scope>
    <source>
        <strain evidence="1">DFI.6.55</strain>
    </source>
</reference>
<dbReference type="RefSeq" id="WP_238053658.1">
    <property type="nucleotide sequence ID" value="NZ_JAKNGE010000019.1"/>
</dbReference>
<evidence type="ECO:0000313" key="1">
    <source>
        <dbReference type="EMBL" id="MCG4746876.1"/>
    </source>
</evidence>
<proteinExistence type="predicted"/>
<accession>A0AAW5C029</accession>
<protein>
    <submittedName>
        <fullName evidence="1">DUF2262 domain-containing protein</fullName>
    </submittedName>
</protein>
<comment type="caution">
    <text evidence="1">The sequence shown here is derived from an EMBL/GenBank/DDBJ whole genome shotgun (WGS) entry which is preliminary data.</text>
</comment>
<organism evidence="1 2">
    <name type="scientific">Enterocloster aldenensis</name>
    <dbReference type="NCBI Taxonomy" id="358742"/>
    <lineage>
        <taxon>Bacteria</taxon>
        <taxon>Bacillati</taxon>
        <taxon>Bacillota</taxon>
        <taxon>Clostridia</taxon>
        <taxon>Lachnospirales</taxon>
        <taxon>Lachnospiraceae</taxon>
        <taxon>Enterocloster</taxon>
    </lineage>
</organism>
<name>A0AAW5C029_9FIRM</name>
<dbReference type="AlphaFoldDB" id="A0AAW5C029"/>